<dbReference type="AlphaFoldDB" id="A0AAD4N602"/>
<dbReference type="Proteomes" id="UP001201812">
    <property type="component" value="Unassembled WGS sequence"/>
</dbReference>
<sequence length="166" mass="17981">MPGRPPRQGKSERGTKRPAFYLLAPHKHSSIGDYRRIPIPIEHCWGVVVDRKAFLAVLVPSKRSALLTLSDTISVGEIPGNIQSKSLLGQKQAGTGELHSQGPGRGWRLIAAVKGNIPKNSRIGIQITCGLRTQRLSCLSVATAALPFLQIMTILRSTLSVMLIAD</sequence>
<protein>
    <submittedName>
        <fullName evidence="1">Uncharacterized protein</fullName>
    </submittedName>
</protein>
<name>A0AAD4N602_9BILA</name>
<organism evidence="1 2">
    <name type="scientific">Ditylenchus destructor</name>
    <dbReference type="NCBI Taxonomy" id="166010"/>
    <lineage>
        <taxon>Eukaryota</taxon>
        <taxon>Metazoa</taxon>
        <taxon>Ecdysozoa</taxon>
        <taxon>Nematoda</taxon>
        <taxon>Chromadorea</taxon>
        <taxon>Rhabditida</taxon>
        <taxon>Tylenchina</taxon>
        <taxon>Tylenchomorpha</taxon>
        <taxon>Sphaerularioidea</taxon>
        <taxon>Anguinidae</taxon>
        <taxon>Anguininae</taxon>
        <taxon>Ditylenchus</taxon>
    </lineage>
</organism>
<proteinExistence type="predicted"/>
<accession>A0AAD4N602</accession>
<gene>
    <name evidence="1" type="ORF">DdX_07318</name>
</gene>
<evidence type="ECO:0000313" key="1">
    <source>
        <dbReference type="EMBL" id="KAI1716277.1"/>
    </source>
</evidence>
<keyword evidence="2" id="KW-1185">Reference proteome</keyword>
<comment type="caution">
    <text evidence="1">The sequence shown here is derived from an EMBL/GenBank/DDBJ whole genome shotgun (WGS) entry which is preliminary data.</text>
</comment>
<dbReference type="EMBL" id="JAKKPZ010000010">
    <property type="protein sequence ID" value="KAI1716277.1"/>
    <property type="molecule type" value="Genomic_DNA"/>
</dbReference>
<reference evidence="1" key="1">
    <citation type="submission" date="2022-01" db="EMBL/GenBank/DDBJ databases">
        <title>Genome Sequence Resource for Two Populations of Ditylenchus destructor, the Migratory Endoparasitic Phytonematode.</title>
        <authorList>
            <person name="Zhang H."/>
            <person name="Lin R."/>
            <person name="Xie B."/>
        </authorList>
    </citation>
    <scope>NUCLEOTIDE SEQUENCE</scope>
    <source>
        <strain evidence="1">BazhouSP</strain>
    </source>
</reference>
<evidence type="ECO:0000313" key="2">
    <source>
        <dbReference type="Proteomes" id="UP001201812"/>
    </source>
</evidence>